<dbReference type="AlphaFoldDB" id="A0A4R6RGK6"/>
<sequence length="61" mass="6279">MTDFLVALGLMAVVEGVLYAAAPAAMKRALRHVLDMPDATIRIGGLAAMAIGVALVWAARG</sequence>
<dbReference type="PANTHER" id="PTHR38602">
    <property type="entry name" value="INNER MEMBRANE PROTEIN-RELATED"/>
    <property type="match status" value="1"/>
</dbReference>
<reference evidence="2 3" key="1">
    <citation type="submission" date="2019-03" db="EMBL/GenBank/DDBJ databases">
        <title>Genomic Encyclopedia of Type Strains, Phase IV (KMG-IV): sequencing the most valuable type-strain genomes for metagenomic binning, comparative biology and taxonomic classification.</title>
        <authorList>
            <person name="Goeker M."/>
        </authorList>
    </citation>
    <scope>NUCLEOTIDE SEQUENCE [LARGE SCALE GENOMIC DNA]</scope>
    <source>
        <strain evidence="2 3">DSM 102969</strain>
    </source>
</reference>
<dbReference type="InterPro" id="IPR019201">
    <property type="entry name" value="DUF2065"/>
</dbReference>
<gene>
    <name evidence="2" type="ORF">EDD54_2425</name>
</gene>
<keyword evidence="3" id="KW-1185">Reference proteome</keyword>
<dbReference type="OrthoDB" id="9815199at2"/>
<keyword evidence="1" id="KW-0472">Membrane</keyword>
<keyword evidence="1" id="KW-1133">Transmembrane helix</keyword>
<evidence type="ECO:0000313" key="2">
    <source>
        <dbReference type="EMBL" id="TDP85571.1"/>
    </source>
</evidence>
<evidence type="ECO:0008006" key="4">
    <source>
        <dbReference type="Google" id="ProtNLM"/>
    </source>
</evidence>
<feature type="transmembrane region" description="Helical" evidence="1">
    <location>
        <begin position="39"/>
        <end position="59"/>
    </location>
</feature>
<comment type="caution">
    <text evidence="2">The sequence shown here is derived from an EMBL/GenBank/DDBJ whole genome shotgun (WGS) entry which is preliminary data.</text>
</comment>
<dbReference type="Proteomes" id="UP000294547">
    <property type="component" value="Unassembled WGS sequence"/>
</dbReference>
<name>A0A4R6RGK6_9HYPH</name>
<keyword evidence="1" id="KW-0812">Transmembrane</keyword>
<dbReference type="Pfam" id="PF09838">
    <property type="entry name" value="DUF2065"/>
    <property type="match status" value="1"/>
</dbReference>
<dbReference type="RefSeq" id="WP_126541409.1">
    <property type="nucleotide sequence ID" value="NZ_BSPM01000004.1"/>
</dbReference>
<dbReference type="EMBL" id="SNXY01000007">
    <property type="protein sequence ID" value="TDP85571.1"/>
    <property type="molecule type" value="Genomic_DNA"/>
</dbReference>
<proteinExistence type="predicted"/>
<accession>A0A4R6RGK6</accession>
<evidence type="ECO:0000313" key="3">
    <source>
        <dbReference type="Proteomes" id="UP000294547"/>
    </source>
</evidence>
<organism evidence="2 3">
    <name type="scientific">Oharaeibacter diazotrophicus</name>
    <dbReference type="NCBI Taxonomy" id="1920512"/>
    <lineage>
        <taxon>Bacteria</taxon>
        <taxon>Pseudomonadati</taxon>
        <taxon>Pseudomonadota</taxon>
        <taxon>Alphaproteobacteria</taxon>
        <taxon>Hyphomicrobiales</taxon>
        <taxon>Pleomorphomonadaceae</taxon>
        <taxon>Oharaeibacter</taxon>
    </lineage>
</organism>
<dbReference type="PANTHER" id="PTHR38602:SF1">
    <property type="entry name" value="INNER MEMBRANE PROTEIN"/>
    <property type="match status" value="1"/>
</dbReference>
<protein>
    <recommendedName>
        <fullName evidence="4">DUF2065 domain-containing protein</fullName>
    </recommendedName>
</protein>
<evidence type="ECO:0000256" key="1">
    <source>
        <dbReference type="SAM" id="Phobius"/>
    </source>
</evidence>